<dbReference type="Pfam" id="PF02311">
    <property type="entry name" value="AraC_binding"/>
    <property type="match status" value="1"/>
</dbReference>
<dbReference type="Gene3D" id="2.60.120.280">
    <property type="entry name" value="Regulatory protein AraC"/>
    <property type="match status" value="1"/>
</dbReference>
<feature type="compositionally biased region" description="Low complexity" evidence="6">
    <location>
        <begin position="307"/>
        <end position="318"/>
    </location>
</feature>
<keyword evidence="3" id="KW-0238">DNA-binding</keyword>
<evidence type="ECO:0000313" key="9">
    <source>
        <dbReference type="Proteomes" id="UP000029033"/>
    </source>
</evidence>
<proteinExistence type="predicted"/>
<dbReference type="InterPro" id="IPR050204">
    <property type="entry name" value="AraC_XylS_family_regulators"/>
</dbReference>
<keyword evidence="5" id="KW-0804">Transcription</keyword>
<dbReference type="GO" id="GO:0043565">
    <property type="term" value="F:sequence-specific DNA binding"/>
    <property type="evidence" value="ECO:0007669"/>
    <property type="project" value="InterPro"/>
</dbReference>
<dbReference type="AlphaFoldDB" id="A0A087D7G7"/>
<dbReference type="PROSITE" id="PS00041">
    <property type="entry name" value="HTH_ARAC_FAMILY_1"/>
    <property type="match status" value="1"/>
</dbReference>
<feature type="region of interest" description="Disordered" evidence="6">
    <location>
        <begin position="297"/>
        <end position="318"/>
    </location>
</feature>
<dbReference type="Pfam" id="PF12833">
    <property type="entry name" value="HTH_18"/>
    <property type="match status" value="1"/>
</dbReference>
<dbReference type="GeneID" id="85167075"/>
<dbReference type="EMBL" id="JGZO01000023">
    <property type="protein sequence ID" value="KFI91467.1"/>
    <property type="molecule type" value="Genomic_DNA"/>
</dbReference>
<keyword evidence="1" id="KW-0963">Cytoplasm</keyword>
<comment type="caution">
    <text evidence="8">The sequence shown here is derived from an EMBL/GenBank/DDBJ whole genome shotgun (WGS) entry which is preliminary data.</text>
</comment>
<dbReference type="InterPro" id="IPR003313">
    <property type="entry name" value="AraC-bd"/>
</dbReference>
<dbReference type="Proteomes" id="UP000029033">
    <property type="component" value="Unassembled WGS sequence"/>
</dbReference>
<dbReference type="Gene3D" id="1.10.10.60">
    <property type="entry name" value="Homeodomain-like"/>
    <property type="match status" value="2"/>
</dbReference>
<evidence type="ECO:0000256" key="3">
    <source>
        <dbReference type="ARBA" id="ARBA00023125"/>
    </source>
</evidence>
<accession>A0A087D7G7</accession>
<sequence length="318" mass="35964">MYVNNAYLTFEHDEVVDDVHPLTVGSCGCYRMINRPRLRTWRPEARKDYQLVYINAGQAWFDKTMDGQGTVYGAGTMVAYLPNEPQWYTYTAAYHTDACWVHFSGTEAGALLRDAGFNEENHGVLQAGADPEIRRLFELMIRELQLRREGFRELLEYELRSLLVRVRRQRVESGSPSDDAAATLVQNAILYFNEHFSEAISIAQYAEQLHVSESWFNNAFKNAVGVPPKRYITAIRMQRARGLLIDTDYPINEVAFLVGYDNPLYFSRLYGKYAGLSPSQQRAQGAAPLSITVEPAMDGSLADPADKPAANPADKTMR</sequence>
<evidence type="ECO:0000259" key="7">
    <source>
        <dbReference type="PROSITE" id="PS01124"/>
    </source>
</evidence>
<reference evidence="8 9" key="1">
    <citation type="submission" date="2014-03" db="EMBL/GenBank/DDBJ databases">
        <title>Genomics of Bifidobacteria.</title>
        <authorList>
            <person name="Ventura M."/>
            <person name="Milani C."/>
            <person name="Lugli G.A."/>
        </authorList>
    </citation>
    <scope>NUCLEOTIDE SEQUENCE [LARGE SCALE GENOMIC DNA]</scope>
    <source>
        <strain evidence="8 9">LMG 21589</strain>
    </source>
</reference>
<protein>
    <submittedName>
        <fullName evidence="8">AraC family transcriptional regulator</fullName>
    </submittedName>
</protein>
<dbReference type="InterPro" id="IPR018062">
    <property type="entry name" value="HTH_AraC-typ_CS"/>
</dbReference>
<dbReference type="SMART" id="SM00342">
    <property type="entry name" value="HTH_ARAC"/>
    <property type="match status" value="1"/>
</dbReference>
<name>A0A087D7G7_9BIFI</name>
<dbReference type="eggNOG" id="COG2207">
    <property type="taxonomic scope" value="Bacteria"/>
</dbReference>
<dbReference type="STRING" id="158787.BSCA_2164"/>
<dbReference type="SUPFAM" id="SSF46689">
    <property type="entry name" value="Homeodomain-like"/>
    <property type="match status" value="2"/>
</dbReference>
<dbReference type="PANTHER" id="PTHR46796:SF13">
    <property type="entry name" value="HTH-TYPE TRANSCRIPTIONAL ACTIVATOR RHAS"/>
    <property type="match status" value="1"/>
</dbReference>
<dbReference type="GO" id="GO:0003700">
    <property type="term" value="F:DNA-binding transcription factor activity"/>
    <property type="evidence" value="ECO:0007669"/>
    <property type="project" value="InterPro"/>
</dbReference>
<keyword evidence="2" id="KW-0805">Transcription regulation</keyword>
<dbReference type="InterPro" id="IPR018060">
    <property type="entry name" value="HTH_AraC"/>
</dbReference>
<dbReference type="RefSeq" id="WP_051923266.1">
    <property type="nucleotide sequence ID" value="NZ_CAUPKV010000006.1"/>
</dbReference>
<evidence type="ECO:0000313" key="8">
    <source>
        <dbReference type="EMBL" id="KFI91467.1"/>
    </source>
</evidence>
<evidence type="ECO:0000256" key="4">
    <source>
        <dbReference type="ARBA" id="ARBA00023159"/>
    </source>
</evidence>
<dbReference type="PANTHER" id="PTHR46796">
    <property type="entry name" value="HTH-TYPE TRANSCRIPTIONAL ACTIVATOR RHAS-RELATED"/>
    <property type="match status" value="1"/>
</dbReference>
<evidence type="ECO:0000256" key="2">
    <source>
        <dbReference type="ARBA" id="ARBA00023015"/>
    </source>
</evidence>
<evidence type="ECO:0000256" key="6">
    <source>
        <dbReference type="SAM" id="MobiDB-lite"/>
    </source>
</evidence>
<feature type="domain" description="HTH araC/xylS-type" evidence="7">
    <location>
        <begin position="186"/>
        <end position="284"/>
    </location>
</feature>
<evidence type="ECO:0000256" key="5">
    <source>
        <dbReference type="ARBA" id="ARBA00023163"/>
    </source>
</evidence>
<keyword evidence="9" id="KW-1185">Reference proteome</keyword>
<keyword evidence="4" id="KW-0010">Activator</keyword>
<dbReference type="InterPro" id="IPR037923">
    <property type="entry name" value="HTH-like"/>
</dbReference>
<gene>
    <name evidence="8" type="ORF">BSCA_2164</name>
</gene>
<dbReference type="InterPro" id="IPR009057">
    <property type="entry name" value="Homeodomain-like_sf"/>
</dbReference>
<dbReference type="PROSITE" id="PS01124">
    <property type="entry name" value="HTH_ARAC_FAMILY_2"/>
    <property type="match status" value="1"/>
</dbReference>
<evidence type="ECO:0000256" key="1">
    <source>
        <dbReference type="ARBA" id="ARBA00022490"/>
    </source>
</evidence>
<organism evidence="8 9">
    <name type="scientific">Bifidobacterium scardovii</name>
    <dbReference type="NCBI Taxonomy" id="158787"/>
    <lineage>
        <taxon>Bacteria</taxon>
        <taxon>Bacillati</taxon>
        <taxon>Actinomycetota</taxon>
        <taxon>Actinomycetes</taxon>
        <taxon>Bifidobacteriales</taxon>
        <taxon>Bifidobacteriaceae</taxon>
        <taxon>Bifidobacterium</taxon>
    </lineage>
</organism>
<dbReference type="SUPFAM" id="SSF51215">
    <property type="entry name" value="Regulatory protein AraC"/>
    <property type="match status" value="1"/>
</dbReference>